<dbReference type="Pfam" id="PF07725">
    <property type="entry name" value="LRR_3"/>
    <property type="match status" value="1"/>
</dbReference>
<evidence type="ECO:0000259" key="5">
    <source>
        <dbReference type="PROSITE" id="PS50104"/>
    </source>
</evidence>
<organism evidence="7 8">
    <name type="scientific">Cardamine amara subsp. amara</name>
    <dbReference type="NCBI Taxonomy" id="228776"/>
    <lineage>
        <taxon>Eukaryota</taxon>
        <taxon>Viridiplantae</taxon>
        <taxon>Streptophyta</taxon>
        <taxon>Embryophyta</taxon>
        <taxon>Tracheophyta</taxon>
        <taxon>Spermatophyta</taxon>
        <taxon>Magnoliopsida</taxon>
        <taxon>eudicotyledons</taxon>
        <taxon>Gunneridae</taxon>
        <taxon>Pentapetalae</taxon>
        <taxon>rosids</taxon>
        <taxon>malvids</taxon>
        <taxon>Brassicales</taxon>
        <taxon>Brassicaceae</taxon>
        <taxon>Cardamineae</taxon>
        <taxon>Cardamine</taxon>
    </lineage>
</organism>
<dbReference type="PANTHER" id="PTHR11017:SF549">
    <property type="entry name" value="DISEASE RESISTANCE PROTEIN RPP2A"/>
    <property type="match status" value="1"/>
</dbReference>
<dbReference type="SUPFAM" id="SSF46785">
    <property type="entry name" value="Winged helix' DNA-binding domain"/>
    <property type="match status" value="1"/>
</dbReference>
<dbReference type="SMART" id="SM00255">
    <property type="entry name" value="TIR"/>
    <property type="match status" value="1"/>
</dbReference>
<dbReference type="InterPro" id="IPR032675">
    <property type="entry name" value="LRR_dom_sf"/>
</dbReference>
<dbReference type="GO" id="GO:0006952">
    <property type="term" value="P:defense response"/>
    <property type="evidence" value="ECO:0007669"/>
    <property type="project" value="UniProtKB-KW"/>
</dbReference>
<evidence type="ECO:0000256" key="1">
    <source>
        <dbReference type="ARBA" id="ARBA00022614"/>
    </source>
</evidence>
<sequence length="1014" mass="114896">METLASMFGSFGRRSSSKAIASSAGKIPSPEMEKVIHLSLDQRHVNKTNKAMSRLCKIPGVSSVSLDVDCCITVTGTVDPETIQNKLRHYRPMIREVVLRKKHDLDEQGAKLRTKHDSDEEGGSEQGNKKLALDEDFPREEAYVSVMPSPISNWERSDRSDDSLSGDNSTIVADKSTTIAPNKKHLNEDWFSFCEFLRNRIPPLNPHNCSAYDVIDFLRTRQVSAGIEALVERLRFSIEAFGIRSEVNPFCSLAVTSYVARVISRETECILVFSCNDNLDVDETSFIEAISKELLQREVTPLTYNLLGREKLDEKILYRSRVGIMILSNSYVCSRQSLDHLVAIMDHWKTTDLVIIPIYFKVTLSDICGLKGRFEAAFLQLQRSLQEDRIQKWKAAVTEIVSIGGLEWTKGSQFMLAEEVVRNASLRLCLKNSKNLVEIVALLNHSKSSDVKILGIWGMAGIGKTSVAREIFEILSPHYDLCYFLQDFHLMCQMKGLRQLRDDFLSKVCGEEKLSIGACDTKLSFMRDRFHNKTILVVLDDISNARDAEALVGGFGWFSNGHTIILTSRKKQVLVQCKVKELYEIQKLCEFESFRLCKQYLNGETMVISEIMSCSGGIPLVLKVFVSSVSKQDIKNIKEHLQSLRKNPPAQIQEAFRRSFDGLDENEKNIFLDLACFFRGENKDHVVQILDACGFFTYLGICDLIDESLISLIDNKIEMPTPFQDIGRFVVHKEDEDPCERSRLWDSNDIADVLTKKSGTEAIEGIFLDASDFTCELSPTVFDKMYNLRLLKFYCSTSGNQFKLSLPQGLYTLPDELRLLHWENYPLKNLPRKFNPGNLVDINMPYSKMEKLWEGNKNLEKLKKLKLSHSKRLTDIRVLSKAVKLEDIDLEGCTSLVDVSTSIGCCGKLVSLNMKDCFHLRSLPAMVDLIYLKLLNLSGCSQLKEIQDFAPNLKEIYLAGTAIRELPLLIEHITELVTLDLENCRRLRKLPFGINSRSIAELKLSGCTSLESLP</sequence>
<proteinExistence type="predicted"/>
<dbReference type="Gene3D" id="3.40.50.300">
    <property type="entry name" value="P-loop containing nucleotide triphosphate hydrolases"/>
    <property type="match status" value="1"/>
</dbReference>
<reference evidence="7 8" key="1">
    <citation type="submission" date="2024-04" db="EMBL/GenBank/DDBJ databases">
        <title>Genome assembly C_amara_ONT_v2.</title>
        <authorList>
            <person name="Yant L."/>
            <person name="Moore C."/>
            <person name="Slenker M."/>
        </authorList>
    </citation>
    <scope>NUCLEOTIDE SEQUENCE [LARGE SCALE GENOMIC DNA]</scope>
    <source>
        <tissue evidence="7">Leaf</tissue>
    </source>
</reference>
<feature type="domain" description="TIR" evidence="5">
    <location>
        <begin position="265"/>
        <end position="428"/>
    </location>
</feature>
<evidence type="ECO:0000313" key="7">
    <source>
        <dbReference type="EMBL" id="KAL1218845.1"/>
    </source>
</evidence>
<dbReference type="SUPFAM" id="SSF52540">
    <property type="entry name" value="P-loop containing nucleoside triphosphate hydrolases"/>
    <property type="match status" value="1"/>
</dbReference>
<dbReference type="InterPro" id="IPR058192">
    <property type="entry name" value="WHD_ROQ1-like"/>
</dbReference>
<evidence type="ECO:0000259" key="6">
    <source>
        <dbReference type="PROSITE" id="PS51697"/>
    </source>
</evidence>
<feature type="domain" description="ALOG" evidence="6">
    <location>
        <begin position="181"/>
        <end position="276"/>
    </location>
</feature>
<keyword evidence="2" id="KW-0677">Repeat</keyword>
<dbReference type="InterPro" id="IPR002182">
    <property type="entry name" value="NB-ARC"/>
</dbReference>
<dbReference type="FunFam" id="3.80.10.10:FF:000386">
    <property type="entry name" value="Disease resistance protein RPS4"/>
    <property type="match status" value="1"/>
</dbReference>
<feature type="region of interest" description="Disordered" evidence="4">
    <location>
        <begin position="108"/>
        <end position="132"/>
    </location>
</feature>
<dbReference type="InterPro" id="IPR036390">
    <property type="entry name" value="WH_DNA-bd_sf"/>
</dbReference>
<gene>
    <name evidence="7" type="ORF">V5N11_010596</name>
</gene>
<dbReference type="Proteomes" id="UP001558713">
    <property type="component" value="Unassembled WGS sequence"/>
</dbReference>
<name>A0ABD1BNV6_CARAN</name>
<dbReference type="Pfam" id="PF00931">
    <property type="entry name" value="NB-ARC"/>
    <property type="match status" value="1"/>
</dbReference>
<feature type="compositionally biased region" description="Basic and acidic residues" evidence="4">
    <location>
        <begin position="108"/>
        <end position="118"/>
    </location>
</feature>
<keyword evidence="3" id="KW-0611">Plant defense</keyword>
<dbReference type="PANTHER" id="PTHR11017">
    <property type="entry name" value="LEUCINE-RICH REPEAT-CONTAINING PROTEIN"/>
    <property type="match status" value="1"/>
</dbReference>
<evidence type="ECO:0000256" key="4">
    <source>
        <dbReference type="SAM" id="MobiDB-lite"/>
    </source>
</evidence>
<evidence type="ECO:0000313" key="8">
    <source>
        <dbReference type="Proteomes" id="UP001558713"/>
    </source>
</evidence>
<dbReference type="PRINTS" id="PR00364">
    <property type="entry name" value="DISEASERSIST"/>
</dbReference>
<dbReference type="InterPro" id="IPR027417">
    <property type="entry name" value="P-loop_NTPase"/>
</dbReference>
<dbReference type="PROSITE" id="PS50104">
    <property type="entry name" value="TIR"/>
    <property type="match status" value="1"/>
</dbReference>
<dbReference type="InterPro" id="IPR011713">
    <property type="entry name" value="Leu-rich_rpt_3"/>
</dbReference>
<accession>A0ABD1BNV6</accession>
<dbReference type="InterPro" id="IPR035897">
    <property type="entry name" value="Toll_tir_struct_dom_sf"/>
</dbReference>
<dbReference type="AlphaFoldDB" id="A0ABD1BNV6"/>
<comment type="caution">
    <text evidence="7">The sequence shown here is derived from an EMBL/GenBank/DDBJ whole genome shotgun (WGS) entry which is preliminary data.</text>
</comment>
<evidence type="ECO:0000256" key="3">
    <source>
        <dbReference type="ARBA" id="ARBA00022821"/>
    </source>
</evidence>
<dbReference type="Gene3D" id="3.80.10.10">
    <property type="entry name" value="Ribonuclease Inhibitor"/>
    <property type="match status" value="2"/>
</dbReference>
<feature type="region of interest" description="Disordered" evidence="4">
    <location>
        <begin position="151"/>
        <end position="170"/>
    </location>
</feature>
<dbReference type="EMBL" id="JBANAX010000196">
    <property type="protein sequence ID" value="KAL1218845.1"/>
    <property type="molecule type" value="Genomic_DNA"/>
</dbReference>
<dbReference type="PROSITE" id="PS51697">
    <property type="entry name" value="ALOG"/>
    <property type="match status" value="1"/>
</dbReference>
<dbReference type="Gene3D" id="3.30.70.100">
    <property type="match status" value="1"/>
</dbReference>
<protein>
    <submittedName>
        <fullName evidence="7">Disease resistance protein RPP2A</fullName>
    </submittedName>
</protein>
<dbReference type="Pfam" id="PF01582">
    <property type="entry name" value="TIR"/>
    <property type="match status" value="1"/>
</dbReference>
<keyword evidence="8" id="KW-1185">Reference proteome</keyword>
<keyword evidence="1" id="KW-0433">Leucine-rich repeat</keyword>
<dbReference type="SUPFAM" id="SSF52058">
    <property type="entry name" value="L domain-like"/>
    <property type="match status" value="1"/>
</dbReference>
<dbReference type="SUPFAM" id="SSF52200">
    <property type="entry name" value="Toll/Interleukin receptor TIR domain"/>
    <property type="match status" value="1"/>
</dbReference>
<dbReference type="Pfam" id="PF23282">
    <property type="entry name" value="WHD_ROQ1"/>
    <property type="match status" value="1"/>
</dbReference>
<dbReference type="InterPro" id="IPR006936">
    <property type="entry name" value="ALOG_dom"/>
</dbReference>
<dbReference type="InterPro" id="IPR000157">
    <property type="entry name" value="TIR_dom"/>
</dbReference>
<dbReference type="InterPro" id="IPR044974">
    <property type="entry name" value="Disease_R_plants"/>
</dbReference>
<evidence type="ECO:0000256" key="2">
    <source>
        <dbReference type="ARBA" id="ARBA00022737"/>
    </source>
</evidence>
<dbReference type="Gene3D" id="3.40.50.10140">
    <property type="entry name" value="Toll/interleukin-1 receptor homology (TIR) domain"/>
    <property type="match status" value="1"/>
</dbReference>